<accession>A0A345YIL2</accession>
<keyword evidence="1" id="KW-0614">Plasmid</keyword>
<evidence type="ECO:0000313" key="1">
    <source>
        <dbReference type="EMBL" id="AXK43764.1"/>
    </source>
</evidence>
<sequence length="83" mass="9256">MQPCRFGWYERGRVTRFVSGRAKAEIPADEPSAPAKLKAGPFGVRVVEADIDGEQWFGRLTSRRKGLNEGPVLLFKMPLLPKA</sequence>
<geneLocation type="plasmid" evidence="1 2">
    <name>unnamed</name>
</geneLocation>
<protein>
    <submittedName>
        <fullName evidence="1">Uncharacterized protein</fullName>
    </submittedName>
</protein>
<proteinExistence type="predicted"/>
<dbReference type="EMBL" id="CP031358">
    <property type="protein sequence ID" value="AXK43764.1"/>
    <property type="molecule type" value="Genomic_DNA"/>
</dbReference>
<evidence type="ECO:0000313" key="2">
    <source>
        <dbReference type="Proteomes" id="UP000254508"/>
    </source>
</evidence>
<keyword evidence="2" id="KW-1185">Reference proteome</keyword>
<dbReference type="Proteomes" id="UP000254508">
    <property type="component" value="Plasmid unnamed"/>
</dbReference>
<gene>
    <name evidence="1" type="ORF">DVR09_15015</name>
</gene>
<name>A0A345YIL2_9SPHN</name>
<dbReference type="KEGG" id="err:DVR09_15015"/>
<organism evidence="1 2">
    <name type="scientific">Erythrobacter aureus</name>
    <dbReference type="NCBI Taxonomy" id="2182384"/>
    <lineage>
        <taxon>Bacteria</taxon>
        <taxon>Pseudomonadati</taxon>
        <taxon>Pseudomonadota</taxon>
        <taxon>Alphaproteobacteria</taxon>
        <taxon>Sphingomonadales</taxon>
        <taxon>Erythrobacteraceae</taxon>
        <taxon>Erythrobacter/Porphyrobacter group</taxon>
        <taxon>Erythrobacter</taxon>
    </lineage>
</organism>
<reference evidence="1 2" key="1">
    <citation type="submission" date="2018-07" db="EMBL/GenBank/DDBJ databases">
        <title>Genome sequence of Erythrobacter strain YH-07, an antagonistic bacterium isolated from Yellow Sea.</title>
        <authorList>
            <person name="Tang T."/>
            <person name="Liu Q."/>
            <person name="Sun X."/>
        </authorList>
    </citation>
    <scope>NUCLEOTIDE SEQUENCE [LARGE SCALE GENOMIC DNA]</scope>
    <source>
        <strain evidence="1 2">YH-07</strain>
        <plasmid evidence="1 2">unnamed</plasmid>
    </source>
</reference>
<dbReference type="AlphaFoldDB" id="A0A345YIL2"/>